<dbReference type="Gene3D" id="3.40.50.150">
    <property type="entry name" value="Vaccinia Virus protein VP39"/>
    <property type="match status" value="1"/>
</dbReference>
<protein>
    <recommendedName>
        <fullName evidence="2">Methyltransferase type 11 domain-containing protein</fullName>
    </recommendedName>
</protein>
<evidence type="ECO:0008006" key="2">
    <source>
        <dbReference type="Google" id="ProtNLM"/>
    </source>
</evidence>
<reference evidence="1" key="1">
    <citation type="submission" date="2018-05" db="EMBL/GenBank/DDBJ databases">
        <authorList>
            <person name="Lanie J.A."/>
            <person name="Ng W.-L."/>
            <person name="Kazmierczak K.M."/>
            <person name="Andrzejewski T.M."/>
            <person name="Davidsen T.M."/>
            <person name="Wayne K.J."/>
            <person name="Tettelin H."/>
            <person name="Glass J.I."/>
            <person name="Rusch D."/>
            <person name="Podicherti R."/>
            <person name="Tsui H.-C.T."/>
            <person name="Winkler M.E."/>
        </authorList>
    </citation>
    <scope>NUCLEOTIDE SEQUENCE</scope>
</reference>
<sequence>VGTEGHLYSGFVGRVQWFAKRFGWAEVFCLPLRILASRFVVPFLSERHFEFRAGLLPCFYGHYNITWCNERAVEVPLARWYLEQAEGPVLEVGHVLGHYGDHGHLVVDKFETAEGVLNEDITQWQTDRRFDLILSISTFEHIGFDDDVCGESGDKIKAAIAACRALLQPGGRLVFTVPLGYNPDLDQLIEAGQLGYDRGWFLLRSGPREWKEVASHQAMGTRFGRPYPFANALLIAEFDAIQ</sequence>
<feature type="non-terminal residue" evidence="1">
    <location>
        <position position="1"/>
    </location>
</feature>
<gene>
    <name evidence="1" type="ORF">METZ01_LOCUS156564</name>
</gene>
<proteinExistence type="predicted"/>
<organism evidence="1">
    <name type="scientific">marine metagenome</name>
    <dbReference type="NCBI Taxonomy" id="408172"/>
    <lineage>
        <taxon>unclassified sequences</taxon>
        <taxon>metagenomes</taxon>
        <taxon>ecological metagenomes</taxon>
    </lineage>
</organism>
<dbReference type="SUPFAM" id="SSF53335">
    <property type="entry name" value="S-adenosyl-L-methionine-dependent methyltransferases"/>
    <property type="match status" value="1"/>
</dbReference>
<dbReference type="InterPro" id="IPR029063">
    <property type="entry name" value="SAM-dependent_MTases_sf"/>
</dbReference>
<accession>A0A382AQ61</accession>
<dbReference type="AlphaFoldDB" id="A0A382AQ61"/>
<dbReference type="EMBL" id="UINC01026375">
    <property type="protein sequence ID" value="SVB03710.1"/>
    <property type="molecule type" value="Genomic_DNA"/>
</dbReference>
<evidence type="ECO:0000313" key="1">
    <source>
        <dbReference type="EMBL" id="SVB03710.1"/>
    </source>
</evidence>
<name>A0A382AQ61_9ZZZZ</name>
<dbReference type="CDD" id="cd02440">
    <property type="entry name" value="AdoMet_MTases"/>
    <property type="match status" value="1"/>
</dbReference>